<evidence type="ECO:0000313" key="4">
    <source>
        <dbReference type="Proteomes" id="UP000195840"/>
    </source>
</evidence>
<dbReference type="AlphaFoldDB" id="Q0H786"/>
<gene>
    <name evidence="2" type="primary">wzy</name>
    <name evidence="3" type="ORF">CBW52_08990</name>
</gene>
<feature type="transmembrane region" description="Helical" evidence="1">
    <location>
        <begin position="346"/>
        <end position="365"/>
    </location>
</feature>
<feature type="transmembrane region" description="Helical" evidence="1">
    <location>
        <begin position="209"/>
        <end position="227"/>
    </location>
</feature>
<feature type="transmembrane region" description="Helical" evidence="1">
    <location>
        <begin position="79"/>
        <end position="96"/>
    </location>
</feature>
<feature type="transmembrane region" description="Helical" evidence="1">
    <location>
        <begin position="294"/>
        <end position="312"/>
    </location>
</feature>
<dbReference type="EMBL" id="DQ180603">
    <property type="protein sequence ID" value="ABB04473.1"/>
    <property type="molecule type" value="Genomic_DNA"/>
</dbReference>
<feature type="transmembrane region" description="Helical" evidence="1">
    <location>
        <begin position="20"/>
        <end position="42"/>
    </location>
</feature>
<feature type="transmembrane region" description="Helical" evidence="1">
    <location>
        <begin position="180"/>
        <end position="203"/>
    </location>
</feature>
<keyword evidence="1" id="KW-0812">Transmembrane</keyword>
<protein>
    <submittedName>
        <fullName evidence="2">Putative O antigen polymerase</fullName>
    </submittedName>
</protein>
<reference evidence="2" key="1">
    <citation type="journal article" date="2007" name="Mol. Biol. Evol.">
        <title>The Yersinia kristensenii O11 O-antigen gene cluster was acquired by lateral gene transfer and incorporated at a novel chromosomal locus.</title>
        <authorList>
            <person name="Cunneen M.M."/>
            <person name="Reeves P.R."/>
        </authorList>
    </citation>
    <scope>NUCLEOTIDE SEQUENCE</scope>
</reference>
<name>Q0H786_YERKR</name>
<dbReference type="Proteomes" id="UP000195840">
    <property type="component" value="Unassembled WGS sequence"/>
</dbReference>
<keyword evidence="1" id="KW-0472">Membrane</keyword>
<evidence type="ECO:0000313" key="2">
    <source>
        <dbReference type="EMBL" id="ABB04473.1"/>
    </source>
</evidence>
<accession>Q0H786</accession>
<feature type="transmembrane region" description="Helical" evidence="1">
    <location>
        <begin position="108"/>
        <end position="124"/>
    </location>
</feature>
<organism evidence="2">
    <name type="scientific">Yersinia kristensenii</name>
    <dbReference type="NCBI Taxonomy" id="28152"/>
    <lineage>
        <taxon>Bacteria</taxon>
        <taxon>Pseudomonadati</taxon>
        <taxon>Pseudomonadota</taxon>
        <taxon>Gammaproteobacteria</taxon>
        <taxon>Enterobacterales</taxon>
        <taxon>Yersiniaceae</taxon>
        <taxon>Yersinia</taxon>
    </lineage>
</organism>
<sequence length="370" mass="43357">MESFMNKLHKNDMFIHLISYYMFIVFFVCCIIYYLQFIVGGIDSHEPIYGYLFPANIIDHSIYYENYRNLKNGYIDFSGVNNIGIAIIYYVYFGILESLGFSIVPEKLALILNLYIFLLCFISFKRIVQKLGLSICITWLFVLNSSFWYFAQLINKDVFTIFILYKLIEYALCNKKIGIFFIFVFSFFVRIQLPVIICIYLFFIYSKPTLKNFLIVYLFMSLINGYISRYQGLIISESTLSDGLSAFIYKININYGIGSLLLNPLRLMQSFYSVFDSLNFYSSDGIDVSKLKNIPQLFVFLLLSPWVIKAFYKYSHFMRTKAKYVMSVVPSFFLVWFLNPTINSRYVMLIIPFITLVGLCALKYGKKSTT</sequence>
<evidence type="ECO:0000313" key="3">
    <source>
        <dbReference type="EMBL" id="OVZ81220.1"/>
    </source>
</evidence>
<dbReference type="EMBL" id="NHOG01000009">
    <property type="protein sequence ID" value="OVZ81220.1"/>
    <property type="molecule type" value="Genomic_DNA"/>
</dbReference>
<feature type="transmembrane region" description="Helical" evidence="1">
    <location>
        <begin position="131"/>
        <end position="151"/>
    </location>
</feature>
<keyword evidence="4" id="KW-1185">Reference proteome</keyword>
<reference evidence="3 4" key="2">
    <citation type="submission" date="2017-05" db="EMBL/GenBank/DDBJ databases">
        <title>Whole genome sequencing of Yersinia kristensenii.</title>
        <authorList>
            <person name="Campioni F."/>
        </authorList>
    </citation>
    <scope>NUCLEOTIDE SEQUENCE [LARGE SCALE GENOMIC DNA]</scope>
    <source>
        <strain evidence="3 4">CFSAN060538</strain>
    </source>
</reference>
<proteinExistence type="predicted"/>
<feature type="transmembrane region" description="Helical" evidence="1">
    <location>
        <begin position="324"/>
        <end position="340"/>
    </location>
</feature>
<keyword evidence="1" id="KW-1133">Transmembrane helix</keyword>
<evidence type="ECO:0000256" key="1">
    <source>
        <dbReference type="SAM" id="Phobius"/>
    </source>
</evidence>